<proteinExistence type="predicted"/>
<dbReference type="STRING" id="1798407.A3A16_00650"/>
<reference evidence="1 2" key="1">
    <citation type="journal article" date="2016" name="Nat. Commun.">
        <title>Thousands of microbial genomes shed light on interconnected biogeochemical processes in an aquifer system.</title>
        <authorList>
            <person name="Anantharaman K."/>
            <person name="Brown C.T."/>
            <person name="Hug L.A."/>
            <person name="Sharon I."/>
            <person name="Castelle C.J."/>
            <person name="Probst A.J."/>
            <person name="Thomas B.C."/>
            <person name="Singh A."/>
            <person name="Wilkins M.J."/>
            <person name="Karaoz U."/>
            <person name="Brodie E.L."/>
            <person name="Williams K.H."/>
            <person name="Hubbard S.S."/>
            <person name="Banfield J.F."/>
        </authorList>
    </citation>
    <scope>NUCLEOTIDE SEQUENCE [LARGE SCALE GENOMIC DNA]</scope>
</reference>
<name>A0A1G1ZKN7_9BACT</name>
<organism evidence="1 2">
    <name type="scientific">Candidatus Harrisonbacteria bacterium RIFCSPLOWO2_01_FULL_44_18</name>
    <dbReference type="NCBI Taxonomy" id="1798407"/>
    <lineage>
        <taxon>Bacteria</taxon>
        <taxon>Candidatus Harrisoniibacteriota</taxon>
    </lineage>
</organism>
<accession>A0A1G1ZKN7</accession>
<evidence type="ECO:0000313" key="1">
    <source>
        <dbReference type="EMBL" id="OGY65188.1"/>
    </source>
</evidence>
<gene>
    <name evidence="1" type="ORF">A3A16_00650</name>
</gene>
<dbReference type="EMBL" id="MHJJ01000014">
    <property type="protein sequence ID" value="OGY65188.1"/>
    <property type="molecule type" value="Genomic_DNA"/>
</dbReference>
<comment type="caution">
    <text evidence="1">The sequence shown here is derived from an EMBL/GenBank/DDBJ whole genome shotgun (WGS) entry which is preliminary data.</text>
</comment>
<evidence type="ECO:0000313" key="2">
    <source>
        <dbReference type="Proteomes" id="UP000177942"/>
    </source>
</evidence>
<dbReference type="Proteomes" id="UP000177942">
    <property type="component" value="Unassembled WGS sequence"/>
</dbReference>
<dbReference type="AlphaFoldDB" id="A0A1G1ZKN7"/>
<sequence length="86" mass="10109">MAEDRPVNVGVTIMVFCQFKGKLARAFVSEETHTRLRKIINYGRFDGRKEWSLVGILRRAFTLYGISENAIKKYLDELERKIRDDK</sequence>
<protein>
    <submittedName>
        <fullName evidence="1">Uncharacterized protein</fullName>
    </submittedName>
</protein>